<dbReference type="EMBL" id="JH794148">
    <property type="protein sequence ID" value="ELQ62371.1"/>
    <property type="molecule type" value="Genomic_DNA"/>
</dbReference>
<feature type="compositionally biased region" description="Basic and acidic residues" evidence="1">
    <location>
        <begin position="32"/>
        <end position="45"/>
    </location>
</feature>
<reference evidence="2" key="1">
    <citation type="journal article" date="2012" name="PLoS Genet.">
        <title>Comparative analysis of the genomes of two field isolates of the rice blast fungus Magnaporthe oryzae.</title>
        <authorList>
            <person name="Xue M."/>
            <person name="Yang J."/>
            <person name="Li Z."/>
            <person name="Hu S."/>
            <person name="Yao N."/>
            <person name="Dean R.A."/>
            <person name="Zhao W."/>
            <person name="Shen M."/>
            <person name="Zhang H."/>
            <person name="Li C."/>
            <person name="Liu L."/>
            <person name="Cao L."/>
            <person name="Xu X."/>
            <person name="Xing Y."/>
            <person name="Hsiang T."/>
            <person name="Zhang Z."/>
            <person name="Xu J.R."/>
            <person name="Peng Y.L."/>
        </authorList>
    </citation>
    <scope>NUCLEOTIDE SEQUENCE [LARGE SCALE GENOMIC DNA]</scope>
    <source>
        <strain evidence="2">P131</strain>
    </source>
</reference>
<protein>
    <submittedName>
        <fullName evidence="2">Uncharacterized protein</fullName>
    </submittedName>
</protein>
<proteinExistence type="predicted"/>
<gene>
    <name evidence="2" type="ORF">OOW_P131scaffold01077g1</name>
</gene>
<name>L7J2B6_PYRO1</name>
<organism>
    <name type="scientific">Pyricularia oryzae (strain P131)</name>
    <name type="common">Rice blast fungus</name>
    <name type="synonym">Magnaporthe oryzae</name>
    <dbReference type="NCBI Taxonomy" id="1143193"/>
    <lineage>
        <taxon>Eukaryota</taxon>
        <taxon>Fungi</taxon>
        <taxon>Dikarya</taxon>
        <taxon>Ascomycota</taxon>
        <taxon>Pezizomycotina</taxon>
        <taxon>Sordariomycetes</taxon>
        <taxon>Sordariomycetidae</taxon>
        <taxon>Magnaporthales</taxon>
        <taxon>Pyriculariaceae</taxon>
        <taxon>Pyricularia</taxon>
    </lineage>
</organism>
<sequence>MHPRLGKLNCLYKQEVNSSWPGFGKTILAAGTKRDQPDQPRENYRPKAPYPLQQKYAILNKSLNPRVLAAGR</sequence>
<accession>L7J2B6</accession>
<evidence type="ECO:0000313" key="2">
    <source>
        <dbReference type="EMBL" id="ELQ62371.1"/>
    </source>
</evidence>
<dbReference type="AlphaFoldDB" id="L7J2B6"/>
<feature type="region of interest" description="Disordered" evidence="1">
    <location>
        <begin position="31"/>
        <end position="50"/>
    </location>
</feature>
<evidence type="ECO:0000256" key="1">
    <source>
        <dbReference type="SAM" id="MobiDB-lite"/>
    </source>
</evidence>